<evidence type="ECO:0000313" key="8">
    <source>
        <dbReference type="Proteomes" id="UP000507470"/>
    </source>
</evidence>
<sequence>MGPLHGTTGFYKSPSSKGLLTATLLSSFALNFPFQQYRHYFWYNPQLIVEKQQLWRIFSSKVAYLDLKDMCCCSILVYYFRIFERRYGSRKFVSYLLSTAIISTALELSVMYLLQHLQIKLQPLPSGPLCMLYPLFVPYYCEVPRVVFGHIFGIPMTGKSFHYILGLQIASTSKESILVAICGLLSGLLWKANFFKVQSFRIPTFIAKLFGCTIQKLFESNPPKDLQKPIGATREIQRQEHMEQMEQQLLWQTFQQQPQQNGWFNLNRDQNNGPGIFGNGLNDDLFDNEPDEGQELFGVRHRRHNQDDNPVEVSEDQVQHLLDMGFNEDRVRNALQISNNDISTATSVLLQES</sequence>
<gene>
    <name evidence="7" type="ORF">MCOR_32617</name>
</gene>
<dbReference type="Gene3D" id="1.10.8.10">
    <property type="entry name" value="DNA helicase RuvA subunit, C-terminal domain"/>
    <property type="match status" value="1"/>
</dbReference>
<evidence type="ECO:0000256" key="3">
    <source>
        <dbReference type="ARBA" id="ARBA00022989"/>
    </source>
</evidence>
<comment type="subcellular location">
    <subcellularLocation>
        <location evidence="1">Membrane</location>
        <topology evidence="1">Multi-pass membrane protein</topology>
    </subcellularLocation>
</comment>
<dbReference type="OrthoDB" id="272778at2759"/>
<feature type="domain" description="UBA" evidence="6">
    <location>
        <begin position="312"/>
        <end position="352"/>
    </location>
</feature>
<dbReference type="GO" id="GO:0016020">
    <property type="term" value="C:membrane"/>
    <property type="evidence" value="ECO:0007669"/>
    <property type="project" value="UniProtKB-SubCell"/>
</dbReference>
<evidence type="ECO:0000313" key="7">
    <source>
        <dbReference type="EMBL" id="CAC5398234.1"/>
    </source>
</evidence>
<dbReference type="EMBL" id="CACVKT020005857">
    <property type="protein sequence ID" value="CAC5398234.1"/>
    <property type="molecule type" value="Genomic_DNA"/>
</dbReference>
<accession>A0A6J8CT01</accession>
<keyword evidence="2 5" id="KW-0812">Transmembrane</keyword>
<feature type="transmembrane region" description="Helical" evidence="5">
    <location>
        <begin position="92"/>
        <end position="114"/>
    </location>
</feature>
<dbReference type="PROSITE" id="PS50030">
    <property type="entry name" value="UBA"/>
    <property type="match status" value="1"/>
</dbReference>
<dbReference type="SUPFAM" id="SSF144091">
    <property type="entry name" value="Rhomboid-like"/>
    <property type="match status" value="1"/>
</dbReference>
<dbReference type="PANTHER" id="PTHR43066:SF21">
    <property type="entry name" value="UBIQUITIN-ASSOCIATED DOMAIN-CONTAINING PROTEIN 2"/>
    <property type="match status" value="1"/>
</dbReference>
<dbReference type="SUPFAM" id="SSF46934">
    <property type="entry name" value="UBA-like"/>
    <property type="match status" value="1"/>
</dbReference>
<name>A0A6J8CT01_MYTCO</name>
<dbReference type="AlphaFoldDB" id="A0A6J8CT01"/>
<dbReference type="Proteomes" id="UP000507470">
    <property type="component" value="Unassembled WGS sequence"/>
</dbReference>
<dbReference type="Pfam" id="PF00627">
    <property type="entry name" value="UBA"/>
    <property type="match status" value="1"/>
</dbReference>
<proteinExistence type="predicted"/>
<organism evidence="7 8">
    <name type="scientific">Mytilus coruscus</name>
    <name type="common">Sea mussel</name>
    <dbReference type="NCBI Taxonomy" id="42192"/>
    <lineage>
        <taxon>Eukaryota</taxon>
        <taxon>Metazoa</taxon>
        <taxon>Spiralia</taxon>
        <taxon>Lophotrochozoa</taxon>
        <taxon>Mollusca</taxon>
        <taxon>Bivalvia</taxon>
        <taxon>Autobranchia</taxon>
        <taxon>Pteriomorphia</taxon>
        <taxon>Mytilida</taxon>
        <taxon>Mytiloidea</taxon>
        <taxon>Mytilidae</taxon>
        <taxon>Mytilinae</taxon>
        <taxon>Mytilus</taxon>
    </lineage>
</organism>
<evidence type="ECO:0000256" key="2">
    <source>
        <dbReference type="ARBA" id="ARBA00022692"/>
    </source>
</evidence>
<evidence type="ECO:0000259" key="6">
    <source>
        <dbReference type="PROSITE" id="PS50030"/>
    </source>
</evidence>
<keyword evidence="4 5" id="KW-0472">Membrane</keyword>
<evidence type="ECO:0000256" key="4">
    <source>
        <dbReference type="ARBA" id="ARBA00023136"/>
    </source>
</evidence>
<dbReference type="PANTHER" id="PTHR43066">
    <property type="entry name" value="RHOMBOID-RELATED PROTEIN"/>
    <property type="match status" value="1"/>
</dbReference>
<keyword evidence="8" id="KW-1185">Reference proteome</keyword>
<dbReference type="Gene3D" id="1.20.1540.10">
    <property type="entry name" value="Rhomboid-like"/>
    <property type="match status" value="1"/>
</dbReference>
<protein>
    <recommendedName>
        <fullName evidence="6">UBA domain-containing protein</fullName>
    </recommendedName>
</protein>
<reference evidence="7 8" key="1">
    <citation type="submission" date="2020-06" db="EMBL/GenBank/DDBJ databases">
        <authorList>
            <person name="Li R."/>
            <person name="Bekaert M."/>
        </authorList>
    </citation>
    <scope>NUCLEOTIDE SEQUENCE [LARGE SCALE GENOMIC DNA]</scope>
    <source>
        <strain evidence="8">wild</strain>
    </source>
</reference>
<dbReference type="InterPro" id="IPR035952">
    <property type="entry name" value="Rhomboid-like_sf"/>
</dbReference>
<dbReference type="SMART" id="SM00165">
    <property type="entry name" value="UBA"/>
    <property type="match status" value="1"/>
</dbReference>
<dbReference type="InterPro" id="IPR009060">
    <property type="entry name" value="UBA-like_sf"/>
</dbReference>
<evidence type="ECO:0000256" key="1">
    <source>
        <dbReference type="ARBA" id="ARBA00004141"/>
    </source>
</evidence>
<dbReference type="GO" id="GO:0004252">
    <property type="term" value="F:serine-type endopeptidase activity"/>
    <property type="evidence" value="ECO:0007669"/>
    <property type="project" value="TreeGrafter"/>
</dbReference>
<keyword evidence="3 5" id="KW-1133">Transmembrane helix</keyword>
<dbReference type="InterPro" id="IPR015940">
    <property type="entry name" value="UBA"/>
</dbReference>
<evidence type="ECO:0000256" key="5">
    <source>
        <dbReference type="SAM" id="Phobius"/>
    </source>
</evidence>